<protein>
    <submittedName>
        <fullName evidence="8">Flotillin family protein</fullName>
    </submittedName>
</protein>
<gene>
    <name evidence="8" type="ORF">HF577_15935</name>
</gene>
<dbReference type="Proteomes" id="UP001296706">
    <property type="component" value="Unassembled WGS sequence"/>
</dbReference>
<comment type="similarity">
    <text evidence="2">Belongs to the band 7/mec-2 family. Flotillin subfamily.</text>
</comment>
<evidence type="ECO:0000259" key="7">
    <source>
        <dbReference type="SMART" id="SM00244"/>
    </source>
</evidence>
<evidence type="ECO:0000313" key="8">
    <source>
        <dbReference type="EMBL" id="NMH78573.1"/>
    </source>
</evidence>
<feature type="domain" description="Band 7" evidence="7">
    <location>
        <begin position="24"/>
        <end position="199"/>
    </location>
</feature>
<dbReference type="RefSeq" id="WP_169396647.1">
    <property type="nucleotide sequence ID" value="NZ_BAAAJH010000043.1"/>
</dbReference>
<dbReference type="PANTHER" id="PTHR13806">
    <property type="entry name" value="FLOTILLIN-RELATED"/>
    <property type="match status" value="1"/>
</dbReference>
<dbReference type="InterPro" id="IPR036013">
    <property type="entry name" value="Band_7/SPFH_dom_sf"/>
</dbReference>
<feature type="region of interest" description="Disordered" evidence="5">
    <location>
        <begin position="431"/>
        <end position="451"/>
    </location>
</feature>
<feature type="coiled-coil region" evidence="4">
    <location>
        <begin position="195"/>
        <end position="262"/>
    </location>
</feature>
<comment type="subcellular location">
    <subcellularLocation>
        <location evidence="1">Membrane</location>
    </subcellularLocation>
</comment>
<evidence type="ECO:0000256" key="1">
    <source>
        <dbReference type="ARBA" id="ARBA00004370"/>
    </source>
</evidence>
<evidence type="ECO:0000256" key="3">
    <source>
        <dbReference type="ARBA" id="ARBA00023136"/>
    </source>
</evidence>
<keyword evidence="3 6" id="KW-0472">Membrane</keyword>
<keyword evidence="9" id="KW-1185">Reference proteome</keyword>
<dbReference type="InterPro" id="IPR001107">
    <property type="entry name" value="Band_7"/>
</dbReference>
<keyword evidence="6" id="KW-1133">Transmembrane helix</keyword>
<comment type="caution">
    <text evidence="8">The sequence shown here is derived from an EMBL/GenBank/DDBJ whole genome shotgun (WGS) entry which is preliminary data.</text>
</comment>
<dbReference type="CDD" id="cd03399">
    <property type="entry name" value="SPFH_flotillin"/>
    <property type="match status" value="1"/>
</dbReference>
<evidence type="ECO:0000313" key="9">
    <source>
        <dbReference type="Proteomes" id="UP001296706"/>
    </source>
</evidence>
<evidence type="ECO:0000256" key="2">
    <source>
        <dbReference type="ARBA" id="ARBA00007161"/>
    </source>
</evidence>
<feature type="transmembrane region" description="Helical" evidence="6">
    <location>
        <begin position="6"/>
        <end position="26"/>
    </location>
</feature>
<dbReference type="PANTHER" id="PTHR13806:SF46">
    <property type="entry name" value="FLOTILLIN-1-RELATED"/>
    <property type="match status" value="1"/>
</dbReference>
<keyword evidence="4" id="KW-0175">Coiled coil</keyword>
<proteinExistence type="inferred from homology"/>
<evidence type="ECO:0000256" key="4">
    <source>
        <dbReference type="SAM" id="Coils"/>
    </source>
</evidence>
<dbReference type="Pfam" id="PF01145">
    <property type="entry name" value="Band_7"/>
    <property type="match status" value="1"/>
</dbReference>
<dbReference type="Gene3D" id="3.30.479.30">
    <property type="entry name" value="Band 7 domain"/>
    <property type="match status" value="1"/>
</dbReference>
<sequence length="451" mass="48715">MGWLLTAEFGFLLFVGGIGLLVLILCRRTPAANEVIVITGRRRRRDADGLAPPPIRIANGSGTYVLPILHRAQRLNLDLKDAPLKVECVTSQGVPIKVHGVVIFKVADDELSIFNAARRFIDQQGSMKQRVTNVFTGHLRAILGTMTIEEIITSRESLAERTRSHSGLEMQKLGILVDSLQVDDIVDPTGYIEHLRGVDVARVKAQARIAEAENEQRAVEAEQSAAIAKAKATRDAEAKARINQAENEQRAVEAEQSAAIAKAKATRDAELEIAEFAIQTESAKARVDVAYNESFAKASLNVSRQHTELAHQEARLEEAKLDASVRKSAEAHAFARLAQAQAESDAIKLTGRAAAEVLTAKSAALVENPEAVISQQLAEVWPEIVRAAAKPMSDADNLVLLNGSQGISDLLIGAITRGAVGMDALRELILPERSSPEREAPVPLRSGDDAA</sequence>
<organism evidence="8 9">
    <name type="scientific">Pseudonocardia xinjiangensis</name>
    <dbReference type="NCBI Taxonomy" id="75289"/>
    <lineage>
        <taxon>Bacteria</taxon>
        <taxon>Bacillati</taxon>
        <taxon>Actinomycetota</taxon>
        <taxon>Actinomycetes</taxon>
        <taxon>Pseudonocardiales</taxon>
        <taxon>Pseudonocardiaceae</taxon>
        <taxon>Pseudonocardia</taxon>
    </lineage>
</organism>
<dbReference type="InterPro" id="IPR027705">
    <property type="entry name" value="Flotillin_fam"/>
</dbReference>
<keyword evidence="6" id="KW-0812">Transmembrane</keyword>
<accession>A0ABX1RDW6</accession>
<evidence type="ECO:0000256" key="5">
    <source>
        <dbReference type="SAM" id="MobiDB-lite"/>
    </source>
</evidence>
<reference evidence="8 9" key="1">
    <citation type="submission" date="2020-04" db="EMBL/GenBank/DDBJ databases">
        <authorList>
            <person name="Klaysubun C."/>
            <person name="Duangmal K."/>
            <person name="Lipun K."/>
        </authorList>
    </citation>
    <scope>NUCLEOTIDE SEQUENCE [LARGE SCALE GENOMIC DNA]</scope>
    <source>
        <strain evidence="8 9">JCM 11839</strain>
    </source>
</reference>
<dbReference type="SMART" id="SM00244">
    <property type="entry name" value="PHB"/>
    <property type="match status" value="1"/>
</dbReference>
<name>A0ABX1RDW6_9PSEU</name>
<dbReference type="SUPFAM" id="SSF117892">
    <property type="entry name" value="Band 7/SPFH domain"/>
    <property type="match status" value="1"/>
</dbReference>
<evidence type="ECO:0000256" key="6">
    <source>
        <dbReference type="SAM" id="Phobius"/>
    </source>
</evidence>
<dbReference type="EMBL" id="JAAXKY010000047">
    <property type="protein sequence ID" value="NMH78573.1"/>
    <property type="molecule type" value="Genomic_DNA"/>
</dbReference>